<evidence type="ECO:0000313" key="2">
    <source>
        <dbReference type="Proteomes" id="UP000628854"/>
    </source>
</evidence>
<proteinExistence type="predicted"/>
<comment type="caution">
    <text evidence="1">The sequence shown here is derived from an EMBL/GenBank/DDBJ whole genome shotgun (WGS) entry which is preliminary data.</text>
</comment>
<gene>
    <name evidence="1" type="ORF">GCM10011503_24250</name>
</gene>
<protein>
    <recommendedName>
        <fullName evidence="3">Lipoprotein</fullName>
    </recommendedName>
</protein>
<dbReference type="Proteomes" id="UP000628854">
    <property type="component" value="Unassembled WGS sequence"/>
</dbReference>
<keyword evidence="2" id="KW-1185">Reference proteome</keyword>
<dbReference type="EMBL" id="BMKF01000002">
    <property type="protein sequence ID" value="GGB74706.1"/>
    <property type="molecule type" value="Genomic_DNA"/>
</dbReference>
<evidence type="ECO:0000313" key="1">
    <source>
        <dbReference type="EMBL" id="GGB74706.1"/>
    </source>
</evidence>
<sequence>MRLIIPGLIAIVGLAACQGARCAETTPTLLTARKPVITTNQAEEVALNEVYARHPTRALVDIVTATRRSVRPGVFDVHVEMTGSPEARAIYDVVISEGADGELVVSGFTKVQ</sequence>
<name>A0ABQ1JTW8_9PROT</name>
<organism evidence="1 2">
    <name type="scientific">Henriciella pelagia</name>
    <dbReference type="NCBI Taxonomy" id="1977912"/>
    <lineage>
        <taxon>Bacteria</taxon>
        <taxon>Pseudomonadati</taxon>
        <taxon>Pseudomonadota</taxon>
        <taxon>Alphaproteobacteria</taxon>
        <taxon>Hyphomonadales</taxon>
        <taxon>Hyphomonadaceae</taxon>
        <taxon>Henriciella</taxon>
    </lineage>
</organism>
<dbReference type="PROSITE" id="PS51257">
    <property type="entry name" value="PROKAR_LIPOPROTEIN"/>
    <property type="match status" value="1"/>
</dbReference>
<evidence type="ECO:0008006" key="3">
    <source>
        <dbReference type="Google" id="ProtNLM"/>
    </source>
</evidence>
<accession>A0ABQ1JTW8</accession>
<reference evidence="2" key="1">
    <citation type="journal article" date="2019" name="Int. J. Syst. Evol. Microbiol.">
        <title>The Global Catalogue of Microorganisms (GCM) 10K type strain sequencing project: providing services to taxonomists for standard genome sequencing and annotation.</title>
        <authorList>
            <consortium name="The Broad Institute Genomics Platform"/>
            <consortium name="The Broad Institute Genome Sequencing Center for Infectious Disease"/>
            <person name="Wu L."/>
            <person name="Ma J."/>
        </authorList>
    </citation>
    <scope>NUCLEOTIDE SEQUENCE [LARGE SCALE GENOMIC DNA]</scope>
    <source>
        <strain evidence="2">CGMCC 1.15928</strain>
    </source>
</reference>
<dbReference type="RefSeq" id="WP_084391863.1">
    <property type="nucleotide sequence ID" value="NZ_BMKF01000002.1"/>
</dbReference>